<feature type="binding site" evidence="10">
    <location>
        <position position="283"/>
    </location>
    <ligand>
        <name>thiamine diphosphate</name>
        <dbReference type="ChEBI" id="CHEBI:58937"/>
    </ligand>
</feature>
<evidence type="ECO:0000256" key="1">
    <source>
        <dbReference type="ARBA" id="ARBA00004980"/>
    </source>
</evidence>
<evidence type="ECO:0000313" key="12">
    <source>
        <dbReference type="EMBL" id="TXJ19736.1"/>
    </source>
</evidence>
<comment type="similarity">
    <text evidence="2 10">Belongs to the transketolase family. DXPS subfamily.</text>
</comment>
<evidence type="ECO:0000259" key="11">
    <source>
        <dbReference type="SMART" id="SM00861"/>
    </source>
</evidence>
<dbReference type="GO" id="GO:0000287">
    <property type="term" value="F:magnesium ion binding"/>
    <property type="evidence" value="ECO:0007669"/>
    <property type="project" value="UniProtKB-UniRule"/>
</dbReference>
<dbReference type="PROSITE" id="PS00801">
    <property type="entry name" value="TRANSKETOLASE_1"/>
    <property type="match status" value="1"/>
</dbReference>
<evidence type="ECO:0000256" key="5">
    <source>
        <dbReference type="ARBA" id="ARBA00022723"/>
    </source>
</evidence>
<dbReference type="GO" id="GO:0009228">
    <property type="term" value="P:thiamine biosynthetic process"/>
    <property type="evidence" value="ECO:0007669"/>
    <property type="project" value="UniProtKB-UniRule"/>
</dbReference>
<dbReference type="HAMAP" id="MF_00315">
    <property type="entry name" value="DXP_synth"/>
    <property type="match status" value="1"/>
</dbReference>
<comment type="function">
    <text evidence="10">Catalyzes the acyloin condensation reaction between C atoms 2 and 3 of pyruvate and glyceraldehyde 3-phosphate to yield 1-deoxy-D-xylulose-5-phosphate (DXP).</text>
</comment>
<dbReference type="InterPro" id="IPR005475">
    <property type="entry name" value="Transketolase-like_Pyr-bd"/>
</dbReference>
<feature type="binding site" evidence="10">
    <location>
        <position position="72"/>
    </location>
    <ligand>
        <name>thiamine diphosphate</name>
        <dbReference type="ChEBI" id="CHEBI:58937"/>
    </ligand>
</feature>
<keyword evidence="9 10" id="KW-0414">Isoprene biosynthesis</keyword>
<dbReference type="EMBL" id="SAXU01000001">
    <property type="protein sequence ID" value="TXJ19736.1"/>
    <property type="molecule type" value="Genomic_DNA"/>
</dbReference>
<reference evidence="12 13" key="1">
    <citation type="journal article" date="1992" name="Lakartidningen">
        <title>[Penicillin V and not amoxicillin is the first choice preparation in acute otitis].</title>
        <authorList>
            <person name="Kamme C."/>
            <person name="Lundgren K."/>
            <person name="Prellner K."/>
        </authorList>
    </citation>
    <scope>NUCLEOTIDE SEQUENCE [LARGE SCALE GENOMIC DNA]</scope>
    <source>
        <strain evidence="12 13">513A</strain>
    </source>
</reference>
<feature type="binding site" evidence="10">
    <location>
        <begin position="145"/>
        <end position="146"/>
    </location>
    <ligand>
        <name>thiamine diphosphate</name>
        <dbReference type="ChEBI" id="CHEBI:58937"/>
    </ligand>
</feature>
<evidence type="ECO:0000256" key="2">
    <source>
        <dbReference type="ARBA" id="ARBA00011081"/>
    </source>
</evidence>
<evidence type="ECO:0000313" key="13">
    <source>
        <dbReference type="Proteomes" id="UP000324638"/>
    </source>
</evidence>
<dbReference type="InterPro" id="IPR033248">
    <property type="entry name" value="Transketolase_C"/>
</dbReference>
<dbReference type="CDD" id="cd02007">
    <property type="entry name" value="TPP_DXS"/>
    <property type="match status" value="1"/>
</dbReference>
<dbReference type="InterPro" id="IPR049557">
    <property type="entry name" value="Transketolase_CS"/>
</dbReference>
<accession>A0A5C8D3A1</accession>
<evidence type="ECO:0000256" key="4">
    <source>
        <dbReference type="ARBA" id="ARBA00022679"/>
    </source>
</evidence>
<gene>
    <name evidence="10 12" type="primary">dxs</name>
    <name evidence="12" type="ORF">EPJ79_00835</name>
</gene>
<proteinExistence type="inferred from homology"/>
<dbReference type="GO" id="GO:0030976">
    <property type="term" value="F:thiamine pyrophosphate binding"/>
    <property type="evidence" value="ECO:0007669"/>
    <property type="project" value="UniProtKB-UniRule"/>
</dbReference>
<evidence type="ECO:0000256" key="6">
    <source>
        <dbReference type="ARBA" id="ARBA00022842"/>
    </source>
</evidence>
<evidence type="ECO:0000256" key="3">
    <source>
        <dbReference type="ARBA" id="ARBA00011738"/>
    </source>
</evidence>
<dbReference type="NCBIfam" id="NF003933">
    <property type="entry name" value="PRK05444.2-2"/>
    <property type="match status" value="1"/>
</dbReference>
<evidence type="ECO:0000256" key="8">
    <source>
        <dbReference type="ARBA" id="ARBA00023052"/>
    </source>
</evidence>
<keyword evidence="6 10" id="KW-0460">Magnesium</keyword>
<dbReference type="Pfam" id="PF02779">
    <property type="entry name" value="Transket_pyr"/>
    <property type="match status" value="1"/>
</dbReference>
<dbReference type="InterPro" id="IPR005477">
    <property type="entry name" value="Dxylulose-5-P_synthase"/>
</dbReference>
<comment type="cofactor">
    <cofactor evidence="10">
        <name>thiamine diphosphate</name>
        <dbReference type="ChEBI" id="CHEBI:58937"/>
    </cofactor>
    <text evidence="10">Binds 1 thiamine pyrophosphate per subunit.</text>
</comment>
<dbReference type="SMART" id="SM00861">
    <property type="entry name" value="Transket_pyr"/>
    <property type="match status" value="1"/>
</dbReference>
<dbReference type="Gene3D" id="3.40.50.970">
    <property type="match status" value="2"/>
</dbReference>
<sequence length="625" mass="69423">MYIENINSPLDLKKLKKEELPLLAKEIRDFIIKTVSNTGGHLGSNLGVVDLTIVLHYLFDSPKDAFIFDVGHQTYTHKILTGRKDKFHTLRAYGGISGFPKKCESEHDIEETGHASTSLSFAYGVAQAKNILLDSGEVIAIIGDGAMTGGMALEAINNIAHTNTDMIIILNNNEMSIGKNIGAISKFLNATLNDDLIQEASYKIKDLVSTLPFGDIANEIIDRGKGAIRSFVAPGIAFRELGFKYFGPVDGHNYEELISTFEKIKQIKGARLIQVNTIKGKGYEIAEKNPAKFHGIAPFDIETGELKSKSSNKTFSFLAGESIIEEAKENKNIVAITAAMESGTGLTEYAKIFKDRFFDVGIAEQHSITFAVGLAESGLIPFVCLYSTFLQRGYDQIIHDACIMKANVKFMIDRAGLVPEDGDTHQGVFDISFLRIIPNIVIMSPVFEEDFKEMVKKSIEYKGPTVIRYNKSAVRDSENNKENIISDNFEIGKAHIVRESHNKENNKKNCIISYGQTLIDIVEAINEINFDASILNLSTLKPLDEKTIIDFINKSDKILIIEESLKNGGIGSAILELMSDNQIFKPVKIHALPNKFFEVATRGKLLELYKLDKNGIKEVIIEYFN</sequence>
<dbReference type="GO" id="GO:0016114">
    <property type="term" value="P:terpenoid biosynthetic process"/>
    <property type="evidence" value="ECO:0007669"/>
    <property type="project" value="UniProtKB-UniRule"/>
</dbReference>
<feature type="binding site" evidence="10">
    <location>
        <position position="173"/>
    </location>
    <ligand>
        <name>Mg(2+)</name>
        <dbReference type="ChEBI" id="CHEBI:18420"/>
    </ligand>
</feature>
<dbReference type="GO" id="GO:0008661">
    <property type="term" value="F:1-deoxy-D-xylulose-5-phosphate synthase activity"/>
    <property type="evidence" value="ECO:0007669"/>
    <property type="project" value="UniProtKB-UniRule"/>
</dbReference>
<comment type="caution">
    <text evidence="12">The sequence shown here is derived from an EMBL/GenBank/DDBJ whole genome shotgun (WGS) entry which is preliminary data.</text>
</comment>
<keyword evidence="4 10" id="KW-0808">Transferase</keyword>
<keyword evidence="8 10" id="KW-0786">Thiamine pyrophosphate</keyword>
<dbReference type="UniPathway" id="UPA00064">
    <property type="reaction ID" value="UER00091"/>
</dbReference>
<dbReference type="PANTHER" id="PTHR43322">
    <property type="entry name" value="1-D-DEOXYXYLULOSE 5-PHOSPHATE SYNTHASE-RELATED"/>
    <property type="match status" value="1"/>
</dbReference>
<evidence type="ECO:0000256" key="7">
    <source>
        <dbReference type="ARBA" id="ARBA00022977"/>
    </source>
</evidence>
<organism evidence="12 13">
    <name type="scientific">Brachyspira aalborgi</name>
    <dbReference type="NCBI Taxonomy" id="29522"/>
    <lineage>
        <taxon>Bacteria</taxon>
        <taxon>Pseudomonadati</taxon>
        <taxon>Spirochaetota</taxon>
        <taxon>Spirochaetia</taxon>
        <taxon>Brachyspirales</taxon>
        <taxon>Brachyspiraceae</taxon>
        <taxon>Brachyspira</taxon>
    </lineage>
</organism>
<name>A0A5C8D3A1_9SPIR</name>
<dbReference type="InterPro" id="IPR029061">
    <property type="entry name" value="THDP-binding"/>
</dbReference>
<feature type="binding site" evidence="10">
    <location>
        <begin position="113"/>
        <end position="115"/>
    </location>
    <ligand>
        <name>thiamine diphosphate</name>
        <dbReference type="ChEBI" id="CHEBI:58937"/>
    </ligand>
</feature>
<feature type="binding site" evidence="10">
    <location>
        <position position="173"/>
    </location>
    <ligand>
        <name>thiamine diphosphate</name>
        <dbReference type="ChEBI" id="CHEBI:58937"/>
    </ligand>
</feature>
<dbReference type="AlphaFoldDB" id="A0A5C8D3A1"/>
<keyword evidence="5 10" id="KW-0479">Metal-binding</keyword>
<dbReference type="Proteomes" id="UP000324638">
    <property type="component" value="Unassembled WGS sequence"/>
</dbReference>
<evidence type="ECO:0000256" key="10">
    <source>
        <dbReference type="HAMAP-Rule" id="MF_00315"/>
    </source>
</evidence>
<dbReference type="Pfam" id="PF13292">
    <property type="entry name" value="DXP_synthase_N"/>
    <property type="match status" value="1"/>
</dbReference>
<dbReference type="NCBIfam" id="TIGR00204">
    <property type="entry name" value="dxs"/>
    <property type="match status" value="1"/>
</dbReference>
<dbReference type="CDD" id="cd07033">
    <property type="entry name" value="TPP_PYR_DXS_TK_like"/>
    <property type="match status" value="1"/>
</dbReference>
<comment type="pathway">
    <text evidence="1 10">Metabolic intermediate biosynthesis; 1-deoxy-D-xylulose 5-phosphate biosynthesis; 1-deoxy-D-xylulose 5-phosphate from D-glyceraldehyde 3-phosphate and pyruvate: step 1/1.</text>
</comment>
<feature type="domain" description="Transketolase-like pyrimidine-binding" evidence="11">
    <location>
        <begin position="313"/>
        <end position="476"/>
    </location>
</feature>
<keyword evidence="7 10" id="KW-0784">Thiamine biosynthesis</keyword>
<dbReference type="SUPFAM" id="SSF52518">
    <property type="entry name" value="Thiamin diphosphate-binding fold (THDP-binding)"/>
    <property type="match status" value="2"/>
</dbReference>
<dbReference type="PANTHER" id="PTHR43322:SF5">
    <property type="entry name" value="1-DEOXY-D-XYLULOSE-5-PHOSPHATE SYNTHASE, CHLOROPLASTIC"/>
    <property type="match status" value="1"/>
</dbReference>
<dbReference type="RefSeq" id="WP_147738082.1">
    <property type="nucleotide sequence ID" value="NZ_SAXU01000001.1"/>
</dbReference>
<dbReference type="GO" id="GO:0005829">
    <property type="term" value="C:cytosol"/>
    <property type="evidence" value="ECO:0007669"/>
    <property type="project" value="TreeGrafter"/>
</dbReference>
<dbReference type="Gene3D" id="3.40.50.920">
    <property type="match status" value="1"/>
</dbReference>
<comment type="catalytic activity">
    <reaction evidence="10">
        <text>D-glyceraldehyde 3-phosphate + pyruvate + H(+) = 1-deoxy-D-xylulose 5-phosphate + CO2</text>
        <dbReference type="Rhea" id="RHEA:12605"/>
        <dbReference type="ChEBI" id="CHEBI:15361"/>
        <dbReference type="ChEBI" id="CHEBI:15378"/>
        <dbReference type="ChEBI" id="CHEBI:16526"/>
        <dbReference type="ChEBI" id="CHEBI:57792"/>
        <dbReference type="ChEBI" id="CHEBI:59776"/>
        <dbReference type="EC" id="2.2.1.7"/>
    </reaction>
</comment>
<protein>
    <recommendedName>
        <fullName evidence="10">1-deoxy-D-xylulose-5-phosphate synthase</fullName>
        <ecNumber evidence="10">2.2.1.7</ecNumber>
    </recommendedName>
    <alternativeName>
        <fullName evidence="10">1-deoxyxylulose-5-phosphate synthase</fullName>
        <shortName evidence="10">DXP synthase</shortName>
        <shortName evidence="10">DXPS</shortName>
    </alternativeName>
</protein>
<comment type="cofactor">
    <cofactor evidence="10">
        <name>Mg(2+)</name>
        <dbReference type="ChEBI" id="CHEBI:18420"/>
    </cofactor>
    <text evidence="10">Binds 1 Mg(2+) ion per subunit.</text>
</comment>
<feature type="binding site" evidence="10">
    <location>
        <position position="144"/>
    </location>
    <ligand>
        <name>Mg(2+)</name>
        <dbReference type="ChEBI" id="CHEBI:18420"/>
    </ligand>
</feature>
<dbReference type="InterPro" id="IPR009014">
    <property type="entry name" value="Transketo_C/PFOR_II"/>
</dbReference>
<dbReference type="GO" id="GO:0019288">
    <property type="term" value="P:isopentenyl diphosphate biosynthetic process, methylerythritol 4-phosphate pathway"/>
    <property type="evidence" value="ECO:0007669"/>
    <property type="project" value="TreeGrafter"/>
</dbReference>
<feature type="binding site" evidence="10">
    <location>
        <position position="364"/>
    </location>
    <ligand>
        <name>thiamine diphosphate</name>
        <dbReference type="ChEBI" id="CHEBI:58937"/>
    </ligand>
</feature>
<comment type="subunit">
    <text evidence="3 10">Homodimer.</text>
</comment>
<dbReference type="EC" id="2.2.1.7" evidence="10"/>
<evidence type="ECO:0000256" key="9">
    <source>
        <dbReference type="ARBA" id="ARBA00023229"/>
    </source>
</evidence>
<dbReference type="SUPFAM" id="SSF52922">
    <property type="entry name" value="TK C-terminal domain-like"/>
    <property type="match status" value="1"/>
</dbReference>
<dbReference type="Pfam" id="PF02780">
    <property type="entry name" value="Transketolase_C"/>
    <property type="match status" value="1"/>
</dbReference>